<reference evidence="2 3" key="1">
    <citation type="submission" date="2018-11" db="EMBL/GenBank/DDBJ databases">
        <title>Sequencing the genomes of 1000 actinobacteria strains.</title>
        <authorList>
            <person name="Klenk H.-P."/>
        </authorList>
    </citation>
    <scope>NUCLEOTIDE SEQUENCE [LARGE SCALE GENOMIC DNA]</scope>
    <source>
        <strain evidence="2 3">DSM 11294</strain>
    </source>
</reference>
<organism evidence="2 3">
    <name type="scientific">Bogoriella caseilytica</name>
    <dbReference type="NCBI Taxonomy" id="56055"/>
    <lineage>
        <taxon>Bacteria</taxon>
        <taxon>Bacillati</taxon>
        <taxon>Actinomycetota</taxon>
        <taxon>Actinomycetes</taxon>
        <taxon>Micrococcales</taxon>
        <taxon>Bogoriellaceae</taxon>
        <taxon>Bogoriella</taxon>
    </lineage>
</organism>
<dbReference type="InterPro" id="IPR021903">
    <property type="entry name" value="DUF3515"/>
</dbReference>
<dbReference type="OrthoDB" id="4331648at2"/>
<dbReference type="AlphaFoldDB" id="A0A3N2BA42"/>
<dbReference type="PROSITE" id="PS51257">
    <property type="entry name" value="PROKAR_LIPOPROTEIN"/>
    <property type="match status" value="1"/>
</dbReference>
<evidence type="ECO:0000313" key="3">
    <source>
        <dbReference type="Proteomes" id="UP000280668"/>
    </source>
</evidence>
<accession>A0A3N2BA42</accession>
<feature type="signal peptide" evidence="1">
    <location>
        <begin position="1"/>
        <end position="21"/>
    </location>
</feature>
<dbReference type="Proteomes" id="UP000280668">
    <property type="component" value="Unassembled WGS sequence"/>
</dbReference>
<protein>
    <submittedName>
        <fullName evidence="2">Uncharacterized protein DUF3515</fullName>
    </submittedName>
</protein>
<keyword evidence="3" id="KW-1185">Reference proteome</keyword>
<dbReference type="RefSeq" id="WP_123302598.1">
    <property type="nucleotide sequence ID" value="NZ_RKHK01000001.1"/>
</dbReference>
<keyword evidence="1" id="KW-0732">Signal</keyword>
<comment type="caution">
    <text evidence="2">The sequence shown here is derived from an EMBL/GenBank/DDBJ whole genome shotgun (WGS) entry which is preliminary data.</text>
</comment>
<sequence>MPRRVWSYAILAGLILLTGCAAPVDIPAGSYAADPACAEVLLASPDELQGFERRSTSSQATTAWGSPAATLRCGVAPPPPTTDRCVNVEVGDTAVDWVSVAEDEPEAGASGGAWTFITYGRVPAVEVVVPVALVGDGQAAAYLAELGPAVSRIPAERACVGAYDVEN</sequence>
<gene>
    <name evidence="2" type="ORF">EDD31_0293</name>
</gene>
<feature type="chain" id="PRO_5017973469" evidence="1">
    <location>
        <begin position="22"/>
        <end position="167"/>
    </location>
</feature>
<dbReference type="EMBL" id="RKHK01000001">
    <property type="protein sequence ID" value="ROR71954.1"/>
    <property type="molecule type" value="Genomic_DNA"/>
</dbReference>
<evidence type="ECO:0000256" key="1">
    <source>
        <dbReference type="SAM" id="SignalP"/>
    </source>
</evidence>
<name>A0A3N2BA42_9MICO</name>
<evidence type="ECO:0000313" key="2">
    <source>
        <dbReference type="EMBL" id="ROR71954.1"/>
    </source>
</evidence>
<dbReference type="Pfam" id="PF12028">
    <property type="entry name" value="DUF3515"/>
    <property type="match status" value="1"/>
</dbReference>
<proteinExistence type="predicted"/>